<evidence type="ECO:0000313" key="2">
    <source>
        <dbReference type="Proteomes" id="UP001232148"/>
    </source>
</evidence>
<sequence>MPFGISAACLREPEMIVRLQPDEEEKAVMILRWTLFAVRPLQVKQLAETLIESDNDLDRYPEDDLPDPWYEGVVDEDHVKEMILGRCGSLLQLRSSSAETPLAEFTVHFVHFSVGEYLSNLSATSATNHWANELCLSDSPVEETRFSTIALAASRSIRLTFNDIPGTTEMYPFLSYAAWAWYFHGYHEKPTPTQDS</sequence>
<proteinExistence type="predicted"/>
<gene>
    <name evidence="1" type="ORF">LX32DRAFT_696758</name>
</gene>
<dbReference type="Proteomes" id="UP001232148">
    <property type="component" value="Unassembled WGS sequence"/>
</dbReference>
<name>A0AAD9HAV6_9PEZI</name>
<comment type="caution">
    <text evidence="1">The sequence shown here is derived from an EMBL/GenBank/DDBJ whole genome shotgun (WGS) entry which is preliminary data.</text>
</comment>
<reference evidence="1" key="1">
    <citation type="submission" date="2021-06" db="EMBL/GenBank/DDBJ databases">
        <title>Comparative genomics, transcriptomics and evolutionary studies reveal genomic signatures of adaptation to plant cell wall in hemibiotrophic fungi.</title>
        <authorList>
            <consortium name="DOE Joint Genome Institute"/>
            <person name="Baroncelli R."/>
            <person name="Diaz J.F."/>
            <person name="Benocci T."/>
            <person name="Peng M."/>
            <person name="Battaglia E."/>
            <person name="Haridas S."/>
            <person name="Andreopoulos W."/>
            <person name="Labutti K."/>
            <person name="Pangilinan J."/>
            <person name="Floch G.L."/>
            <person name="Makela M.R."/>
            <person name="Henrissat B."/>
            <person name="Grigoriev I.V."/>
            <person name="Crouch J.A."/>
            <person name="De Vries R.P."/>
            <person name="Sukno S.A."/>
            <person name="Thon M.R."/>
        </authorList>
    </citation>
    <scope>NUCLEOTIDE SEQUENCE</scope>
    <source>
        <strain evidence="1">MAFF235873</strain>
    </source>
</reference>
<keyword evidence="2" id="KW-1185">Reference proteome</keyword>
<dbReference type="AlphaFoldDB" id="A0AAD9HAV6"/>
<accession>A0AAD9HAV6</accession>
<protein>
    <submittedName>
        <fullName evidence="1">Uncharacterized protein</fullName>
    </submittedName>
</protein>
<evidence type="ECO:0000313" key="1">
    <source>
        <dbReference type="EMBL" id="KAK2024947.1"/>
    </source>
</evidence>
<dbReference type="EMBL" id="MU842949">
    <property type="protein sequence ID" value="KAK2024947.1"/>
    <property type="molecule type" value="Genomic_DNA"/>
</dbReference>
<organism evidence="1 2">
    <name type="scientific">Colletotrichum zoysiae</name>
    <dbReference type="NCBI Taxonomy" id="1216348"/>
    <lineage>
        <taxon>Eukaryota</taxon>
        <taxon>Fungi</taxon>
        <taxon>Dikarya</taxon>
        <taxon>Ascomycota</taxon>
        <taxon>Pezizomycotina</taxon>
        <taxon>Sordariomycetes</taxon>
        <taxon>Hypocreomycetidae</taxon>
        <taxon>Glomerellales</taxon>
        <taxon>Glomerellaceae</taxon>
        <taxon>Colletotrichum</taxon>
        <taxon>Colletotrichum graminicola species complex</taxon>
    </lineage>
</organism>
<dbReference type="PANTHER" id="PTHR10039">
    <property type="entry name" value="AMELOGENIN"/>
    <property type="match status" value="1"/>
</dbReference>